<gene>
    <name evidence="1" type="ordered locus">PA14_07980</name>
</gene>
<dbReference type="KEGG" id="pau:PA14_07980"/>
<dbReference type="HOGENOM" id="CLU_166836_0_0_6"/>
<evidence type="ECO:0000313" key="1">
    <source>
        <dbReference type="EMBL" id="ABJ15577.1"/>
    </source>
</evidence>
<accession>A0A0H2ZKL1</accession>
<organism evidence="1 2">
    <name type="scientific">Pseudomonas aeruginosa (strain UCBPP-PA14)</name>
    <dbReference type="NCBI Taxonomy" id="208963"/>
    <lineage>
        <taxon>Bacteria</taxon>
        <taxon>Pseudomonadati</taxon>
        <taxon>Pseudomonadota</taxon>
        <taxon>Gammaproteobacteria</taxon>
        <taxon>Pseudomonadales</taxon>
        <taxon>Pseudomonadaceae</taxon>
        <taxon>Pseudomonas</taxon>
    </lineage>
</organism>
<dbReference type="EMBL" id="CP000438">
    <property type="protein sequence ID" value="ABJ15577.1"/>
    <property type="molecule type" value="Genomic_DNA"/>
</dbReference>
<dbReference type="BioCyc" id="PAER208963:G1G74-658-MONOMER"/>
<sequence length="119" mass="13419">MIKAIDEMLKLWAEEMHAPGSNGGGYAGGNLIAMLIASKGEVVRGHRGSRVILDRVAEVDRLVNRLPEELKNVVVEHYLNRDSFPEQKYRHCGCSRNTFYLRLHVAHQGIQDGLLRRVA</sequence>
<protein>
    <submittedName>
        <fullName evidence="1">Uncharacterized protein</fullName>
    </submittedName>
</protein>
<dbReference type="Proteomes" id="UP000000653">
    <property type="component" value="Chromosome"/>
</dbReference>
<dbReference type="AlphaFoldDB" id="A0A0H2ZKL1"/>
<dbReference type="SMR" id="A0A0H2ZKL1"/>
<proteinExistence type="predicted"/>
<evidence type="ECO:0000313" key="2">
    <source>
        <dbReference type="Proteomes" id="UP000000653"/>
    </source>
</evidence>
<dbReference type="RefSeq" id="WP_003118907.1">
    <property type="nucleotide sequence ID" value="NC_008463.1"/>
</dbReference>
<name>A0A0H2ZKL1_PSEAB</name>
<reference evidence="1 2" key="1">
    <citation type="journal article" date="2006" name="Genome Biol.">
        <title>Genomic analysis reveals that Pseudomonas aeruginosa virulence is combinatorial.</title>
        <authorList>
            <person name="Lee D.G."/>
            <person name="Urbach J.M."/>
            <person name="Wu G."/>
            <person name="Liberati N.T."/>
            <person name="Feinbaum R.L."/>
            <person name="Miyata S."/>
            <person name="Diggins L.T."/>
            <person name="He J."/>
            <person name="Saucier M."/>
            <person name="Deziel E."/>
            <person name="Friedman L."/>
            <person name="Li L."/>
            <person name="Grills G."/>
            <person name="Montgomery K."/>
            <person name="Kucherlapati R."/>
            <person name="Rahme L.G."/>
            <person name="Ausubel F.M."/>
        </authorList>
    </citation>
    <scope>NUCLEOTIDE SEQUENCE [LARGE SCALE GENOMIC DNA]</scope>
    <source>
        <strain evidence="1 2">UCBPP-PA14</strain>
    </source>
</reference>